<sequence length="138" mass="16031">MFTTFAKKPHDDSLIDFCRDFVHRASVITHHPNHWAIQRAITALGIYLRNHRQTAMGLELSEWYVKCLRYLLSILDILTPGITYSRANVQLQLGWALQGQCEALKSQTKYDQAQRNSLEALALLRKSLKFFKHDFPTQ</sequence>
<proteinExistence type="predicted"/>
<keyword evidence="2" id="KW-1185">Reference proteome</keyword>
<dbReference type="Proteomes" id="UP000708208">
    <property type="component" value="Unassembled WGS sequence"/>
</dbReference>
<evidence type="ECO:0000313" key="1">
    <source>
        <dbReference type="EMBL" id="CAG7821630.1"/>
    </source>
</evidence>
<dbReference type="AlphaFoldDB" id="A0A8J2KVP9"/>
<gene>
    <name evidence="1" type="ORF">AFUS01_LOCUS31959</name>
</gene>
<name>A0A8J2KVP9_9HEXA</name>
<protein>
    <submittedName>
        <fullName evidence="1">Uncharacterized protein</fullName>
    </submittedName>
</protein>
<reference evidence="1" key="1">
    <citation type="submission" date="2021-06" db="EMBL/GenBank/DDBJ databases">
        <authorList>
            <person name="Hodson N. C."/>
            <person name="Mongue J. A."/>
            <person name="Jaron S. K."/>
        </authorList>
    </citation>
    <scope>NUCLEOTIDE SEQUENCE</scope>
</reference>
<organism evidence="1 2">
    <name type="scientific">Allacma fusca</name>
    <dbReference type="NCBI Taxonomy" id="39272"/>
    <lineage>
        <taxon>Eukaryota</taxon>
        <taxon>Metazoa</taxon>
        <taxon>Ecdysozoa</taxon>
        <taxon>Arthropoda</taxon>
        <taxon>Hexapoda</taxon>
        <taxon>Collembola</taxon>
        <taxon>Symphypleona</taxon>
        <taxon>Sminthuridae</taxon>
        <taxon>Allacma</taxon>
    </lineage>
</organism>
<accession>A0A8J2KVP9</accession>
<comment type="caution">
    <text evidence="1">The sequence shown here is derived from an EMBL/GenBank/DDBJ whole genome shotgun (WGS) entry which is preliminary data.</text>
</comment>
<dbReference type="EMBL" id="CAJVCH010517422">
    <property type="protein sequence ID" value="CAG7821630.1"/>
    <property type="molecule type" value="Genomic_DNA"/>
</dbReference>
<evidence type="ECO:0000313" key="2">
    <source>
        <dbReference type="Proteomes" id="UP000708208"/>
    </source>
</evidence>